<sequence>MNSCRLEGILRTTFSSMSATNSRLRIPRRLTAKGTIDCWTVTIMVVEVLMVMVDTSWYDDRTPVLQLNTGRYHDWVLVLWPDINQYPMVSLPDTYKYPKDI</sequence>
<protein>
    <submittedName>
        <fullName evidence="1">Uncharacterized protein</fullName>
    </submittedName>
</protein>
<name>W9S3I2_9ROSA</name>
<dbReference type="Proteomes" id="UP000030645">
    <property type="component" value="Unassembled WGS sequence"/>
</dbReference>
<evidence type="ECO:0000313" key="2">
    <source>
        <dbReference type="Proteomes" id="UP000030645"/>
    </source>
</evidence>
<keyword evidence="2" id="KW-1185">Reference proteome</keyword>
<proteinExistence type="predicted"/>
<accession>W9S3I2</accession>
<evidence type="ECO:0000313" key="1">
    <source>
        <dbReference type="EMBL" id="EXC07022.1"/>
    </source>
</evidence>
<dbReference type="EMBL" id="KE345576">
    <property type="protein sequence ID" value="EXC07022.1"/>
    <property type="molecule type" value="Genomic_DNA"/>
</dbReference>
<organism evidence="1 2">
    <name type="scientific">Morus notabilis</name>
    <dbReference type="NCBI Taxonomy" id="981085"/>
    <lineage>
        <taxon>Eukaryota</taxon>
        <taxon>Viridiplantae</taxon>
        <taxon>Streptophyta</taxon>
        <taxon>Embryophyta</taxon>
        <taxon>Tracheophyta</taxon>
        <taxon>Spermatophyta</taxon>
        <taxon>Magnoliopsida</taxon>
        <taxon>eudicotyledons</taxon>
        <taxon>Gunneridae</taxon>
        <taxon>Pentapetalae</taxon>
        <taxon>rosids</taxon>
        <taxon>fabids</taxon>
        <taxon>Rosales</taxon>
        <taxon>Moraceae</taxon>
        <taxon>Moreae</taxon>
        <taxon>Morus</taxon>
    </lineage>
</organism>
<gene>
    <name evidence="1" type="ORF">L484_005984</name>
</gene>
<dbReference type="AlphaFoldDB" id="W9S3I2"/>
<reference evidence="2" key="1">
    <citation type="submission" date="2013-01" db="EMBL/GenBank/DDBJ databases">
        <title>Draft Genome Sequence of a Mulberry Tree, Morus notabilis C.K. Schneid.</title>
        <authorList>
            <person name="He N."/>
            <person name="Zhao S."/>
        </authorList>
    </citation>
    <scope>NUCLEOTIDE SEQUENCE</scope>
</reference>